<evidence type="ECO:0000313" key="4">
    <source>
        <dbReference type="Proteomes" id="UP000033664"/>
    </source>
</evidence>
<evidence type="ECO:0000259" key="2">
    <source>
        <dbReference type="Pfam" id="PF01757"/>
    </source>
</evidence>
<dbReference type="PANTHER" id="PTHR36927">
    <property type="entry name" value="BLR4337 PROTEIN"/>
    <property type="match status" value="1"/>
</dbReference>
<dbReference type="GeneID" id="58227760"/>
<organism evidence="3 4">
    <name type="scientific">Pseudoalteromonas ruthenica</name>
    <dbReference type="NCBI Taxonomy" id="151081"/>
    <lineage>
        <taxon>Bacteria</taxon>
        <taxon>Pseudomonadati</taxon>
        <taxon>Pseudomonadota</taxon>
        <taxon>Gammaproteobacteria</taxon>
        <taxon>Alteromonadales</taxon>
        <taxon>Pseudoalteromonadaceae</taxon>
        <taxon>Pseudoalteromonas</taxon>
    </lineage>
</organism>
<dbReference type="PATRIC" id="fig|151081.8.peg.207"/>
<keyword evidence="3" id="KW-0808">Transferase</keyword>
<dbReference type="Pfam" id="PF01757">
    <property type="entry name" value="Acyl_transf_3"/>
    <property type="match status" value="1"/>
</dbReference>
<evidence type="ECO:0000256" key="1">
    <source>
        <dbReference type="SAM" id="Phobius"/>
    </source>
</evidence>
<gene>
    <name evidence="3" type="ORF">TW72_04565</name>
</gene>
<keyword evidence="3" id="KW-0012">Acyltransferase</keyword>
<feature type="transmembrane region" description="Helical" evidence="1">
    <location>
        <begin position="52"/>
        <end position="74"/>
    </location>
</feature>
<dbReference type="Proteomes" id="UP000033664">
    <property type="component" value="Unassembled WGS sequence"/>
</dbReference>
<keyword evidence="1" id="KW-1133">Transmembrane helix</keyword>
<accession>A0A0F4PZB2</accession>
<dbReference type="GO" id="GO:0016747">
    <property type="term" value="F:acyltransferase activity, transferring groups other than amino-acyl groups"/>
    <property type="evidence" value="ECO:0007669"/>
    <property type="project" value="InterPro"/>
</dbReference>
<dbReference type="AlphaFoldDB" id="A0A0F4PZB2"/>
<feature type="transmembrane region" description="Helical" evidence="1">
    <location>
        <begin position="233"/>
        <end position="252"/>
    </location>
</feature>
<proteinExistence type="predicted"/>
<dbReference type="eggNOG" id="COG1835">
    <property type="taxonomic scope" value="Bacteria"/>
</dbReference>
<protein>
    <submittedName>
        <fullName evidence="3">Acyltransferase</fullName>
    </submittedName>
</protein>
<dbReference type="OrthoDB" id="341887at2"/>
<keyword evidence="4" id="KW-1185">Reference proteome</keyword>
<keyword evidence="1" id="KW-0472">Membrane</keyword>
<reference evidence="3 4" key="1">
    <citation type="journal article" date="2015" name="BMC Genomics">
        <title>Genome mining reveals unlocked bioactive potential of marine Gram-negative bacteria.</title>
        <authorList>
            <person name="Machado H."/>
            <person name="Sonnenschein E.C."/>
            <person name="Melchiorsen J."/>
            <person name="Gram L."/>
        </authorList>
    </citation>
    <scope>NUCLEOTIDE SEQUENCE [LARGE SCALE GENOMIC DNA]</scope>
    <source>
        <strain evidence="3 4">S3137</strain>
    </source>
</reference>
<dbReference type="InterPro" id="IPR050623">
    <property type="entry name" value="Glucan_succinyl_AcylTrfase"/>
</dbReference>
<feature type="transmembrane region" description="Helical" evidence="1">
    <location>
        <begin position="204"/>
        <end position="221"/>
    </location>
</feature>
<dbReference type="EMBL" id="JXXZ01000004">
    <property type="protein sequence ID" value="KJZ01121.1"/>
    <property type="molecule type" value="Genomic_DNA"/>
</dbReference>
<evidence type="ECO:0000313" key="3">
    <source>
        <dbReference type="EMBL" id="KJZ01121.1"/>
    </source>
</evidence>
<dbReference type="InterPro" id="IPR002656">
    <property type="entry name" value="Acyl_transf_3_dom"/>
</dbReference>
<feature type="transmembrane region" description="Helical" evidence="1">
    <location>
        <begin position="272"/>
        <end position="296"/>
    </location>
</feature>
<dbReference type="PANTHER" id="PTHR36927:SF1">
    <property type="entry name" value="MDO-LIKE PROTEIN"/>
    <property type="match status" value="1"/>
</dbReference>
<comment type="caution">
    <text evidence="3">The sequence shown here is derived from an EMBL/GenBank/DDBJ whole genome shotgun (WGS) entry which is preliminary data.</text>
</comment>
<feature type="transmembrane region" description="Helical" evidence="1">
    <location>
        <begin position="317"/>
        <end position="335"/>
    </location>
</feature>
<name>A0A0F4PZB2_9GAMM</name>
<feature type="transmembrane region" description="Helical" evidence="1">
    <location>
        <begin position="12"/>
        <end position="32"/>
    </location>
</feature>
<feature type="transmembrane region" description="Helical" evidence="1">
    <location>
        <begin position="90"/>
        <end position="113"/>
    </location>
</feature>
<sequence length="390" mass="44485">MQQRFHYIDNLRGLALLLGVVFHAALAYGPYFHNMWLSVDANKHVLFDYLAMWTHLFRMPLFFVIAGFCAAILVTKRGNGHFIRNRSKRVLLPFVIFLPLTLLVLFQLMVWVVEFSDHPPPLVNLLMAVKEPQINTMHLWFLWYLMQFCALFWLLNKNQRLISKLLEVVVKPVFIVVALPVVISAGMAHLVVPFPAPHTLQPQLWAYCTYGLLFMLGASLYHHHNIVLAALRYFKPLVLVACLTVGAYFYLLPEAPSLEQVRIAVNTGETRVAHINLLLVVVQTLAILSCTAVAYLAGYRWLNQYNEYSRYISDASYWIYLMHIPVLMCVQIPLSNTLLPALAKFTISLSTTLLIGFISYHFGVRYTVLGMLLNGAKATPMQSKAMDSPR</sequence>
<feature type="transmembrane region" description="Helical" evidence="1">
    <location>
        <begin position="168"/>
        <end position="192"/>
    </location>
</feature>
<keyword evidence="1" id="KW-0812">Transmembrane</keyword>
<dbReference type="RefSeq" id="WP_045978173.1">
    <property type="nucleotide sequence ID" value="NZ_JXXY01000001.1"/>
</dbReference>
<feature type="domain" description="Acyltransferase 3" evidence="2">
    <location>
        <begin position="6"/>
        <end position="360"/>
    </location>
</feature>
<feature type="transmembrane region" description="Helical" evidence="1">
    <location>
        <begin position="137"/>
        <end position="156"/>
    </location>
</feature>